<dbReference type="STRING" id="10228.B3RR70"/>
<comment type="function">
    <text evidence="8 9">Nuclease required for the repair of DNA interstrand cross-links (ICL). Acts as a 5'-3' exonuclease that anchors at a cut end of DNA and cleaves DNA successively at every third nucleotide, allowing to excise an ICL from one strand through flanking incisions.</text>
</comment>
<feature type="region of interest" description="Disordered" evidence="10">
    <location>
        <begin position="304"/>
        <end position="342"/>
    </location>
</feature>
<keyword evidence="9" id="KW-0539">Nucleus</keyword>
<dbReference type="RefSeq" id="XP_002110822.1">
    <property type="nucleotide sequence ID" value="XM_002110786.1"/>
</dbReference>
<dbReference type="InterPro" id="IPR011856">
    <property type="entry name" value="tRNA_endonuc-like_dom_sf"/>
</dbReference>
<keyword evidence="4 9" id="KW-0479">Metal-binding</keyword>
<dbReference type="GO" id="GO:0070336">
    <property type="term" value="F:flap-structured DNA binding"/>
    <property type="evidence" value="ECO:0000318"/>
    <property type="project" value="GO_Central"/>
</dbReference>
<evidence type="ECO:0000256" key="10">
    <source>
        <dbReference type="SAM" id="MobiDB-lite"/>
    </source>
</evidence>
<comment type="cofactor">
    <cofactor evidence="9">
        <name>Mg(2+)</name>
        <dbReference type="ChEBI" id="CHEBI:18420"/>
    </cofactor>
    <cofactor evidence="9">
        <name>Mn(2+)</name>
        <dbReference type="ChEBI" id="CHEBI:29035"/>
    </cofactor>
</comment>
<reference evidence="12 13" key="1">
    <citation type="journal article" date="2008" name="Nature">
        <title>The Trichoplax genome and the nature of placozoans.</title>
        <authorList>
            <person name="Srivastava M."/>
            <person name="Begovic E."/>
            <person name="Chapman J."/>
            <person name="Putnam N.H."/>
            <person name="Hellsten U."/>
            <person name="Kawashima T."/>
            <person name="Kuo A."/>
            <person name="Mitros T."/>
            <person name="Salamov A."/>
            <person name="Carpenter M.L."/>
            <person name="Signorovitch A.Y."/>
            <person name="Moreno M.A."/>
            <person name="Kamm K."/>
            <person name="Grimwood J."/>
            <person name="Schmutz J."/>
            <person name="Shapiro H."/>
            <person name="Grigoriev I.V."/>
            <person name="Buss L.W."/>
            <person name="Schierwater B."/>
            <person name="Dellaporta S.L."/>
            <person name="Rokhsar D.S."/>
        </authorList>
    </citation>
    <scope>NUCLEOTIDE SEQUENCE [LARGE SCALE GENOMIC DNA]</scope>
    <source>
        <strain evidence="12 13">Grell-BS-1999</strain>
    </source>
</reference>
<dbReference type="Gene3D" id="3.40.1350.10">
    <property type="match status" value="1"/>
</dbReference>
<evidence type="ECO:0000256" key="8">
    <source>
        <dbReference type="ARBA" id="ARBA00059914"/>
    </source>
</evidence>
<dbReference type="GO" id="GO:0008409">
    <property type="term" value="F:5'-3' exonuclease activity"/>
    <property type="evidence" value="ECO:0000318"/>
    <property type="project" value="GO_Central"/>
</dbReference>
<dbReference type="PANTHER" id="PTHR15749">
    <property type="entry name" value="FANCONI-ASSOCIATED NUCLEASE 1"/>
    <property type="match status" value="1"/>
</dbReference>
<evidence type="ECO:0000256" key="6">
    <source>
        <dbReference type="ARBA" id="ARBA00022842"/>
    </source>
</evidence>
<dbReference type="HOGENOM" id="CLU_005116_3_0_1"/>
<dbReference type="KEGG" id="tad:TRIADDRAFT_54130"/>
<keyword evidence="6 9" id="KW-0460">Magnesium</keyword>
<dbReference type="Pfam" id="PF21315">
    <property type="entry name" value="FAN1_HTH"/>
    <property type="match status" value="1"/>
</dbReference>
<dbReference type="GO" id="GO:0036297">
    <property type="term" value="P:interstrand cross-link repair"/>
    <property type="evidence" value="ECO:0000318"/>
    <property type="project" value="GO_Central"/>
</dbReference>
<dbReference type="OMA" id="DECHTST"/>
<keyword evidence="7 9" id="KW-0464">Manganese</keyword>
<comment type="subcellular location">
    <subcellularLocation>
        <location evidence="9">Nucleus</location>
    </subcellularLocation>
</comment>
<name>B3RR70_TRIAD</name>
<dbReference type="InterPro" id="IPR033315">
    <property type="entry name" value="Fan1-like"/>
</dbReference>
<evidence type="ECO:0000256" key="7">
    <source>
        <dbReference type="ARBA" id="ARBA00023211"/>
    </source>
</evidence>
<evidence type="ECO:0000313" key="13">
    <source>
        <dbReference type="Proteomes" id="UP000009022"/>
    </source>
</evidence>
<accession>B3RR70</accession>
<evidence type="ECO:0000256" key="5">
    <source>
        <dbReference type="ARBA" id="ARBA00022801"/>
    </source>
</evidence>
<dbReference type="PhylomeDB" id="B3RR70"/>
<dbReference type="GeneID" id="6751503"/>
<dbReference type="InterPro" id="IPR049126">
    <property type="entry name" value="FAN1-like_TPR"/>
</dbReference>
<organism evidence="12 13">
    <name type="scientific">Trichoplax adhaerens</name>
    <name type="common">Trichoplax reptans</name>
    <dbReference type="NCBI Taxonomy" id="10228"/>
    <lineage>
        <taxon>Eukaryota</taxon>
        <taxon>Metazoa</taxon>
        <taxon>Placozoa</taxon>
        <taxon>Uniplacotomia</taxon>
        <taxon>Trichoplacea</taxon>
        <taxon>Trichoplacidae</taxon>
        <taxon>Trichoplax</taxon>
    </lineage>
</organism>
<sequence length="1087" mass="122621">MTAHQIEGCTWQSTWQSMAAISTRLSLKLKQERKRKYEESESNKSVVVIDLTEEDLPADPSPAQASVVSRVQAKISKYFDKHQNHQLTDGAVVSANRKGKAVNRSTNIQGKDDKTKAILKENKLKHNDQDNGANCESSQACLQKDNTQRFDYQELAKDKCHTSTDLMVTRSSRMENLSLMECTSPSSTIDSRRSISAKSKITRRVTNAKGKDDRTKATYKGKHSNHDDMANKTLLQDSTTSLEEDKTQQLDCQVLVQDDHHTSTSSIVITPPTNEITSTIQNTSPSLTVDSSRSVITKDKANHKGVDIKGRGGRTNTIREENMKPKVKYSNQSDMSNSSPRQNNQVCLEENKIQQSDCQVLAQDECHTSTNPTVIKPSTNEIASSIQSASPSTAVVIASQEKIDVGPQSMVKVEKSEELTPVSAPAGIPQNDDQTHQTSQKEPYLPYYLSNFNIIIQTVRNCKDDVCLFNDEDLVAVDSFYNLSVSAQKLYVRLFLRVYTWFQCSKLKYPDIREDLSSDIEQLRNAGLVEDDDSLTDMEDILNLLPGPEVKKLAKMYHVKSGSKNNIIEALKKLGRQQRGVYGQQVEGVSGITRSVIKRAKSVLGLCIRLQKHPRCVFNRMSLLFALTSATYDDDLANGGHAQMAQLMMVNFGRLVYPEYEIYRPTPVFTCREDFITYDSKLQEYYDINEAFARGDVDTALQLYHDVYDDCKSIINDLLNDENFIGRQLPSYLMQYTPGWVCCQILSSGIGLLEKKRMYKEASMELQYLLQQKVFCNVRRGKWWDRLALILEQHLKQPELSLNAVKEALVDPCIGGGRKLALQQRGIRLCNSPSNKKLHIYRQDIPQINLKDANHITITGRLYPAVGSGYKSVFIRPGEDCSFLCSVEELALYHYLDNEGFTDGLHAEGATLSTLYTLLMWDILFTPGVPDVFRHPFQSAPLDLMHGGFYSNRKDIIEEKLRLIRESDDQGIEDMIKSTWTRYEGRICVGINWERFPNGLPQVQSLALCFGGEILADLCERFSKSFAAGGLPDLVLWNKETKKVKFAEVKGPNDRLSTKQILWIDRIVNWGIDVDVCHVKAIGSKAL</sequence>
<keyword evidence="9" id="KW-0234">DNA repair</keyword>
<dbReference type="Pfam" id="PF21169">
    <property type="entry name" value="Fan1_SAP"/>
    <property type="match status" value="1"/>
</dbReference>
<feature type="region of interest" description="Disordered" evidence="10">
    <location>
        <begin position="203"/>
        <end position="228"/>
    </location>
</feature>
<dbReference type="InParanoid" id="B3RR70"/>
<evidence type="ECO:0000313" key="12">
    <source>
        <dbReference type="EMBL" id="EDV26826.1"/>
    </source>
</evidence>
<dbReference type="eggNOG" id="KOG2143">
    <property type="taxonomic scope" value="Eukaryota"/>
</dbReference>
<dbReference type="GO" id="GO:0046872">
    <property type="term" value="F:metal ion binding"/>
    <property type="evidence" value="ECO:0007669"/>
    <property type="project" value="UniProtKB-KW"/>
</dbReference>
<proteinExistence type="inferred from homology"/>
<protein>
    <recommendedName>
        <fullName evidence="9">Fanconi-associated nuclease</fullName>
        <ecNumber evidence="9">3.1.4.1</ecNumber>
    </recommendedName>
</protein>
<evidence type="ECO:0000256" key="2">
    <source>
        <dbReference type="ARBA" id="ARBA00005533"/>
    </source>
</evidence>
<dbReference type="InterPro" id="IPR049125">
    <property type="entry name" value="FAN1-like_WH"/>
</dbReference>
<dbReference type="EMBL" id="DS985243">
    <property type="protein sequence ID" value="EDV26826.1"/>
    <property type="molecule type" value="Genomic_DNA"/>
</dbReference>
<dbReference type="FunFam" id="3.40.1350.10:FF:000020">
    <property type="entry name" value="Fanconi-associated nuclease"/>
    <property type="match status" value="1"/>
</dbReference>
<evidence type="ECO:0000256" key="3">
    <source>
        <dbReference type="ARBA" id="ARBA00022722"/>
    </source>
</evidence>
<evidence type="ECO:0000256" key="4">
    <source>
        <dbReference type="ARBA" id="ARBA00022723"/>
    </source>
</evidence>
<dbReference type="GO" id="GO:0005634">
    <property type="term" value="C:nucleus"/>
    <property type="evidence" value="ECO:0000318"/>
    <property type="project" value="GO_Central"/>
</dbReference>
<dbReference type="InterPro" id="IPR014883">
    <property type="entry name" value="VRR_NUC"/>
</dbReference>
<gene>
    <name evidence="12" type="ORF">TRIADDRAFT_54130</name>
</gene>
<dbReference type="Pfam" id="PF08774">
    <property type="entry name" value="VRR_NUC"/>
    <property type="match status" value="1"/>
</dbReference>
<dbReference type="AlphaFoldDB" id="B3RR70"/>
<dbReference type="EC" id="3.1.4.1" evidence="9"/>
<dbReference type="Pfam" id="PF21170">
    <property type="entry name" value="FAN1_TPR"/>
    <property type="match status" value="1"/>
</dbReference>
<comment type="similarity">
    <text evidence="2 9">Belongs to the FAN1 family.</text>
</comment>
<keyword evidence="5 9" id="KW-0378">Hydrolase</keyword>
<evidence type="ECO:0000259" key="11">
    <source>
        <dbReference type="SMART" id="SM00990"/>
    </source>
</evidence>
<feature type="region of interest" description="Disordered" evidence="10">
    <location>
        <begin position="418"/>
        <end position="440"/>
    </location>
</feature>
<evidence type="ECO:0000256" key="9">
    <source>
        <dbReference type="RuleBase" id="RU365033"/>
    </source>
</evidence>
<dbReference type="GO" id="GO:0004528">
    <property type="term" value="F:phosphodiesterase I activity"/>
    <property type="evidence" value="ECO:0007669"/>
    <property type="project" value="UniProtKB-EC"/>
</dbReference>
<keyword evidence="9" id="KW-0227">DNA damage</keyword>
<comment type="catalytic activity">
    <reaction evidence="1 9">
        <text>Hydrolytically removes 5'-nucleotides successively from the 3'-hydroxy termini of 3'-hydroxy-terminated oligonucleotides.</text>
        <dbReference type="EC" id="3.1.4.1"/>
    </reaction>
</comment>
<dbReference type="InterPro" id="IPR049132">
    <property type="entry name" value="FAN1-like_euk"/>
</dbReference>
<dbReference type="CTD" id="6751503"/>
<dbReference type="InterPro" id="IPR049138">
    <property type="entry name" value="Fan1_SAP_met"/>
</dbReference>
<dbReference type="SMART" id="SM00990">
    <property type="entry name" value="VRR_NUC"/>
    <property type="match status" value="1"/>
</dbReference>
<dbReference type="OrthoDB" id="76364at2759"/>
<dbReference type="FunCoup" id="B3RR70">
    <property type="interactions" value="1643"/>
</dbReference>
<dbReference type="GO" id="GO:0017108">
    <property type="term" value="F:5'-flap endonuclease activity"/>
    <property type="evidence" value="ECO:0000318"/>
    <property type="project" value="GO_Central"/>
</dbReference>
<dbReference type="CDD" id="cd22326">
    <property type="entry name" value="FAN1-like"/>
    <property type="match status" value="1"/>
</dbReference>
<feature type="domain" description="VRR-NUC" evidence="11">
    <location>
        <begin position="967"/>
        <end position="1081"/>
    </location>
</feature>
<feature type="compositionally biased region" description="Polar residues" evidence="10">
    <location>
        <begin position="329"/>
        <end position="342"/>
    </location>
</feature>
<evidence type="ECO:0000256" key="1">
    <source>
        <dbReference type="ARBA" id="ARBA00000983"/>
    </source>
</evidence>
<dbReference type="Proteomes" id="UP000009022">
    <property type="component" value="Unassembled WGS sequence"/>
</dbReference>
<keyword evidence="13" id="KW-1185">Reference proteome</keyword>
<keyword evidence="3 9" id="KW-0540">Nuclease</keyword>
<dbReference type="PANTHER" id="PTHR15749:SF4">
    <property type="entry name" value="FANCONI-ASSOCIATED NUCLEASE 1"/>
    <property type="match status" value="1"/>
</dbReference>